<accession>A0A9P0VY71</accession>
<dbReference type="Proteomes" id="UP000837801">
    <property type="component" value="Unassembled WGS sequence"/>
</dbReference>
<dbReference type="PANTHER" id="PTHR28037:SF1">
    <property type="entry name" value="ALCOHOL O-ACETYLTRANSFERASE 1-RELATED"/>
    <property type="match status" value="1"/>
</dbReference>
<name>A0A9P0VY71_9ASCO</name>
<dbReference type="AlphaFoldDB" id="A0A9P0VY71"/>
<dbReference type="Gene3D" id="3.30.559.10">
    <property type="entry name" value="Chloramphenicol acetyltransferase-like domain"/>
    <property type="match status" value="1"/>
</dbReference>
<protein>
    <recommendedName>
        <fullName evidence="3">Alcohol acetyltransferase</fullName>
    </recommendedName>
</protein>
<evidence type="ECO:0000313" key="1">
    <source>
        <dbReference type="EMBL" id="CAH2353379.1"/>
    </source>
</evidence>
<keyword evidence="2" id="KW-1185">Reference proteome</keyword>
<evidence type="ECO:0008006" key="3">
    <source>
        <dbReference type="Google" id="ProtNLM"/>
    </source>
</evidence>
<comment type="caution">
    <text evidence="1">The sequence shown here is derived from an EMBL/GenBank/DDBJ whole genome shotgun (WGS) entry which is preliminary data.</text>
</comment>
<proteinExistence type="predicted"/>
<reference evidence="1" key="1">
    <citation type="submission" date="2022-03" db="EMBL/GenBank/DDBJ databases">
        <authorList>
            <person name="Legras J.-L."/>
            <person name="Devillers H."/>
            <person name="Grondin C."/>
        </authorList>
    </citation>
    <scope>NUCLEOTIDE SEQUENCE</scope>
    <source>
        <strain evidence="1">CLIB 1423</strain>
    </source>
</reference>
<gene>
    <name evidence="1" type="ORF">CLIB1423_10S03664</name>
</gene>
<evidence type="ECO:0000313" key="2">
    <source>
        <dbReference type="Proteomes" id="UP000837801"/>
    </source>
</evidence>
<dbReference type="OrthoDB" id="2150604at2759"/>
<dbReference type="InterPro" id="IPR010828">
    <property type="entry name" value="Atf2/Sli1-like"/>
</dbReference>
<dbReference type="SUPFAM" id="SSF52777">
    <property type="entry name" value="CoA-dependent acyltransferases"/>
    <property type="match status" value="1"/>
</dbReference>
<dbReference type="EMBL" id="CAKXYY010000010">
    <property type="protein sequence ID" value="CAH2353379.1"/>
    <property type="molecule type" value="Genomic_DNA"/>
</dbReference>
<dbReference type="GO" id="GO:0008080">
    <property type="term" value="F:N-acetyltransferase activity"/>
    <property type="evidence" value="ECO:0007669"/>
    <property type="project" value="TreeGrafter"/>
</dbReference>
<dbReference type="InterPro" id="IPR052058">
    <property type="entry name" value="Alcohol_O-acetyltransferase"/>
</dbReference>
<dbReference type="Pfam" id="PF07247">
    <property type="entry name" value="AATase"/>
    <property type="match status" value="1"/>
</dbReference>
<organism evidence="1 2">
    <name type="scientific">[Candida] railenensis</name>
    <dbReference type="NCBI Taxonomy" id="45579"/>
    <lineage>
        <taxon>Eukaryota</taxon>
        <taxon>Fungi</taxon>
        <taxon>Dikarya</taxon>
        <taxon>Ascomycota</taxon>
        <taxon>Saccharomycotina</taxon>
        <taxon>Pichiomycetes</taxon>
        <taxon>Debaryomycetaceae</taxon>
        <taxon>Kurtzmaniella</taxon>
    </lineage>
</organism>
<sequence length="486" mass="55728">MNRSPTFFERYYILRGEYDYYTNFNVSARYSRSISRVNLSNALRNLVKKYPCFAVSFFRVNDKDLEEDGKNFVMKPLQQVKFDDVVAFHKISKFDETTLEYIDQFVVKVGIENSPLWRIIVMEEEETGRQYLTFYCDHAIFDGTSGGLFHDKLLLELNEVESNQSELQFAENLHTLDDSFEIPHVNEAGLALYDSSVSFALYETASRLLVPGWIKNYISSIYQNWYPSKYYVDVSKNPMYRYKPTRKSTPTKFKLLKFSPAEVRGMLSRCKQNGLTLTPYVIVIALQCLQETIMKGTSQEVATSSESAPIEHSSETIIAINNRRFLPEAHAEEFGLMVSPVEVALPPFQKFDKLDDLFPTMAHVGKVMTSGIEANYGSKIVGLLKYVKVGDFLKEKLDQSSSRQTLDVSNLGNKSYIHGSWEAEEFIFSQSQGVGTHFGISLVSTSKSGLNIVFGYLEEYAKFQDETESFIKLYRQRLLDEDANLR</sequence>
<dbReference type="PANTHER" id="PTHR28037">
    <property type="entry name" value="ALCOHOL O-ACETYLTRANSFERASE 1-RELATED"/>
    <property type="match status" value="1"/>
</dbReference>
<dbReference type="InterPro" id="IPR023213">
    <property type="entry name" value="CAT-like_dom_sf"/>
</dbReference>